<keyword evidence="6" id="KW-0832">Ubl conjugation</keyword>
<evidence type="ECO:0000256" key="5">
    <source>
        <dbReference type="ARBA" id="ARBA00022499"/>
    </source>
</evidence>
<dbReference type="CDD" id="cd14697">
    <property type="entry name" value="bZIP_Maf"/>
    <property type="match status" value="1"/>
</dbReference>
<name>A0A9P1I5T8_9PELO</name>
<evidence type="ECO:0000256" key="9">
    <source>
        <dbReference type="ARBA" id="ARBA00023159"/>
    </source>
</evidence>
<dbReference type="OrthoDB" id="5974330at2759"/>
<dbReference type="PANTHER" id="PTHR10129">
    <property type="entry name" value="TRANSCRIPTION FACTOR MAF"/>
    <property type="match status" value="1"/>
</dbReference>
<evidence type="ECO:0000256" key="7">
    <source>
        <dbReference type="ARBA" id="ARBA00023015"/>
    </source>
</evidence>
<comment type="function">
    <text evidence="12">Acts as a transcriptional activator which regulates the expression of several rod-specific genes, including RHO and PDE6B. Also functions as a transcriptional coactivator, stimulating transcription mediated by the transcription factor CRX and NR2E3. Binds to the rhodopsin promoter in a sequence-specific manner.</text>
</comment>
<dbReference type="InterPro" id="IPR004826">
    <property type="entry name" value="bZIP_Maf"/>
</dbReference>
<dbReference type="PANTHER" id="PTHR10129:SF44">
    <property type="entry name" value="TRAFFIC JAM, ISOFORM C"/>
    <property type="match status" value="1"/>
</dbReference>
<evidence type="ECO:0000313" key="18">
    <source>
        <dbReference type="Proteomes" id="UP001152747"/>
    </source>
</evidence>
<evidence type="ECO:0000256" key="8">
    <source>
        <dbReference type="ARBA" id="ARBA00023125"/>
    </source>
</evidence>
<evidence type="ECO:0000256" key="10">
    <source>
        <dbReference type="ARBA" id="ARBA00023163"/>
    </source>
</evidence>
<keyword evidence="11" id="KW-0539">Nucleus</keyword>
<dbReference type="GO" id="GO:0000981">
    <property type="term" value="F:DNA-binding transcription factor activity, RNA polymerase II-specific"/>
    <property type="evidence" value="ECO:0007669"/>
    <property type="project" value="TreeGrafter"/>
</dbReference>
<dbReference type="GO" id="GO:0005634">
    <property type="term" value="C:nucleus"/>
    <property type="evidence" value="ECO:0007669"/>
    <property type="project" value="UniProtKB-SubCell"/>
</dbReference>
<evidence type="ECO:0000256" key="14">
    <source>
        <dbReference type="ARBA" id="ARBA00071773"/>
    </source>
</evidence>
<dbReference type="GO" id="GO:0005737">
    <property type="term" value="C:cytoplasm"/>
    <property type="evidence" value="ECO:0007669"/>
    <property type="project" value="UniProtKB-SubCell"/>
</dbReference>
<keyword evidence="9" id="KW-0010">Activator</keyword>
<dbReference type="FunFam" id="1.20.5.170:FF:000071">
    <property type="entry name" value="Neural retina-specific leucine zipper protein"/>
    <property type="match status" value="1"/>
</dbReference>
<organism evidence="17 18">
    <name type="scientific">Caenorhabditis angaria</name>
    <dbReference type="NCBI Taxonomy" id="860376"/>
    <lineage>
        <taxon>Eukaryota</taxon>
        <taxon>Metazoa</taxon>
        <taxon>Ecdysozoa</taxon>
        <taxon>Nematoda</taxon>
        <taxon>Chromadorea</taxon>
        <taxon>Rhabditida</taxon>
        <taxon>Rhabditina</taxon>
        <taxon>Rhabditomorpha</taxon>
        <taxon>Rhabditoidea</taxon>
        <taxon>Rhabditidae</taxon>
        <taxon>Peloderinae</taxon>
        <taxon>Caenorhabditis</taxon>
    </lineage>
</organism>
<comment type="subcellular location">
    <subcellularLocation>
        <location evidence="2">Cytoplasm</location>
    </subcellularLocation>
    <subcellularLocation>
        <location evidence="1">Nucleus</location>
    </subcellularLocation>
</comment>
<comment type="caution">
    <text evidence="17">The sequence shown here is derived from an EMBL/GenBank/DDBJ whole genome shotgun (WGS) entry which is preliminary data.</text>
</comment>
<reference evidence="17" key="1">
    <citation type="submission" date="2022-11" db="EMBL/GenBank/DDBJ databases">
        <authorList>
            <person name="Kikuchi T."/>
        </authorList>
    </citation>
    <scope>NUCLEOTIDE SEQUENCE</scope>
    <source>
        <strain evidence="17">PS1010</strain>
    </source>
</reference>
<keyword evidence="4" id="KW-0963">Cytoplasm</keyword>
<keyword evidence="8" id="KW-0238">DNA-binding</keyword>
<evidence type="ECO:0000256" key="4">
    <source>
        <dbReference type="ARBA" id="ARBA00022490"/>
    </source>
</evidence>
<evidence type="ECO:0000256" key="13">
    <source>
        <dbReference type="ARBA" id="ARBA00066263"/>
    </source>
</evidence>
<dbReference type="SUPFAM" id="SSF57959">
    <property type="entry name" value="Leucine zipper domain"/>
    <property type="match status" value="1"/>
</dbReference>
<evidence type="ECO:0000256" key="15">
    <source>
        <dbReference type="SAM" id="MobiDB-lite"/>
    </source>
</evidence>
<evidence type="ECO:0000256" key="3">
    <source>
        <dbReference type="ARBA" id="ARBA00022473"/>
    </source>
</evidence>
<dbReference type="InterPro" id="IPR024874">
    <property type="entry name" value="Transcription_factor_Maf_fam"/>
</dbReference>
<feature type="region of interest" description="Disordered" evidence="15">
    <location>
        <begin position="1"/>
        <end position="32"/>
    </location>
</feature>
<dbReference type="Pfam" id="PF03131">
    <property type="entry name" value="bZIP_Maf"/>
    <property type="match status" value="1"/>
</dbReference>
<dbReference type="EMBL" id="CANHGI010000001">
    <property type="protein sequence ID" value="CAI5439227.1"/>
    <property type="molecule type" value="Genomic_DNA"/>
</dbReference>
<dbReference type="InterPro" id="IPR046347">
    <property type="entry name" value="bZIP_sf"/>
</dbReference>
<keyword evidence="10" id="KW-0804">Transcription</keyword>
<evidence type="ECO:0000256" key="11">
    <source>
        <dbReference type="ARBA" id="ARBA00023242"/>
    </source>
</evidence>
<sequence length="160" mass="18499">MSQSPCSSITGRNSSCGSVDINVDNNNSNNSRMSDEELAQISVRQLNQKLVGQDRNVVMQLKQKRRTLKNRGYALNCRARRVQTQMQLEADNLVLRNQIKMLREALHDAQIRLQYYEPFQTTSTTFYTHQNIHQTQQIAPNQHQFLYQQSSPPTSTPFLQ</sequence>
<dbReference type="Proteomes" id="UP001152747">
    <property type="component" value="Unassembled WGS sequence"/>
</dbReference>
<gene>
    <name evidence="17" type="ORF">CAMP_LOCUS1864</name>
</gene>
<evidence type="ECO:0000256" key="6">
    <source>
        <dbReference type="ARBA" id="ARBA00022843"/>
    </source>
</evidence>
<dbReference type="InterPro" id="IPR008917">
    <property type="entry name" value="TF_DNA-bd_sf"/>
</dbReference>
<feature type="compositionally biased region" description="Polar residues" evidence="15">
    <location>
        <begin position="1"/>
        <end position="17"/>
    </location>
</feature>
<dbReference type="Gene3D" id="1.20.5.170">
    <property type="match status" value="1"/>
</dbReference>
<dbReference type="GO" id="GO:0045944">
    <property type="term" value="P:positive regulation of transcription by RNA polymerase II"/>
    <property type="evidence" value="ECO:0007669"/>
    <property type="project" value="UniProtKB-ARBA"/>
</dbReference>
<dbReference type="GO" id="GO:0000978">
    <property type="term" value="F:RNA polymerase II cis-regulatory region sequence-specific DNA binding"/>
    <property type="evidence" value="ECO:0007669"/>
    <property type="project" value="TreeGrafter"/>
</dbReference>
<evidence type="ECO:0000313" key="17">
    <source>
        <dbReference type="EMBL" id="CAI5439227.1"/>
    </source>
</evidence>
<feature type="compositionally biased region" description="Low complexity" evidence="15">
    <location>
        <begin position="18"/>
        <end position="31"/>
    </location>
</feature>
<keyword evidence="7" id="KW-0805">Transcription regulation</keyword>
<protein>
    <recommendedName>
        <fullName evidence="14">Neural retina-specific leucine zipper protein</fullName>
    </recommendedName>
</protein>
<evidence type="ECO:0000256" key="12">
    <source>
        <dbReference type="ARBA" id="ARBA00055281"/>
    </source>
</evidence>
<dbReference type="SUPFAM" id="SSF47454">
    <property type="entry name" value="A DNA-binding domain in eukaryotic transcription factors"/>
    <property type="match status" value="1"/>
</dbReference>
<comment type="subunit">
    <text evidence="13">Interacts with FIZ1; this interaction represses transactivation. Interacts (via the leucine-zipper domain) with CRX.</text>
</comment>
<feature type="domain" description="Basic leucine zipper" evidence="16">
    <location>
        <begin position="33"/>
        <end position="112"/>
    </location>
</feature>
<keyword evidence="18" id="KW-1185">Reference proteome</keyword>
<evidence type="ECO:0000259" key="16">
    <source>
        <dbReference type="Pfam" id="PF03131"/>
    </source>
</evidence>
<proteinExistence type="predicted"/>
<keyword evidence="5" id="KW-1017">Isopeptide bond</keyword>
<dbReference type="AlphaFoldDB" id="A0A9P1I5T8"/>
<evidence type="ECO:0000256" key="2">
    <source>
        <dbReference type="ARBA" id="ARBA00004496"/>
    </source>
</evidence>
<accession>A0A9P1I5T8</accession>
<keyword evidence="3" id="KW-0217">Developmental protein</keyword>
<evidence type="ECO:0000256" key="1">
    <source>
        <dbReference type="ARBA" id="ARBA00004123"/>
    </source>
</evidence>